<comment type="function">
    <text evidence="7">Putative phospholipase.</text>
</comment>
<protein>
    <recommendedName>
        <fullName evidence="7">Phospholipase B-like</fullName>
        <ecNumber evidence="7">3.1.1.-</ecNumber>
    </recommendedName>
</protein>
<evidence type="ECO:0000256" key="6">
    <source>
        <dbReference type="ARBA" id="ARBA00023180"/>
    </source>
</evidence>
<keyword evidence="9" id="KW-1185">Reference proteome</keyword>
<sequence>MSAFLYTAVSCALVRAEPHPRSYVYVDGRGGLQIGAVRPTSGALVSVSYTNNTQESGWGYLSVETVAENASTPEDVLKVYRAAGFAEGTLACQGISDSYPNMFYSNFEGPPPAAIVGFIVENYLYMERMAAEAHAADAFWFSIKSTLEQLHGIAEGYAQSPCLSPQAPRGALDFDFGALAAGAYTAEDLLPSTGMNVLKLLFVQAWGDMYTIKSKFHQPEIQSRRFDPRGPIYNSRLYYPKTELPVDLRCSSLFKLLPDRSDVLFAHTTWSSFSAMGPRTFKHLSLPVLLHLSAHAPPPQPEIRQVHFSSSPGLLASLDDFYIVHSASAQLAVIETTNDVYNPELFELVTPRSCLCWARAITANTLATTAPSWATLFAKEASGTYTNQWQILDLSRFTPGQDLPVESFVIAEEIPGEVGVEDLTWFLNAEGYWASYNIPYLDQISRKSGNTAACELGRVSTPPNNDSCWDSCPRANIFRNRHGALATVADMRDLMQYNNWKVDPLSEANPSHAIASRRDLELELKDVYPSGGTDSKISSASRVISGISAASPRGGSRAVGPEVDISGISAASPRGGSRAVGPEVDVRMGPTYDQQPVFCWSTLRSNATFSHEGQPDCFHFPWVTLSPL</sequence>
<evidence type="ECO:0000256" key="7">
    <source>
        <dbReference type="RuleBase" id="RU364138"/>
    </source>
</evidence>
<evidence type="ECO:0000313" key="9">
    <source>
        <dbReference type="Proteomes" id="UP000037460"/>
    </source>
</evidence>
<dbReference type="GO" id="GO:0009395">
    <property type="term" value="P:phospholipid catabolic process"/>
    <property type="evidence" value="ECO:0007669"/>
    <property type="project" value="TreeGrafter"/>
</dbReference>
<evidence type="ECO:0000256" key="3">
    <source>
        <dbReference type="ARBA" id="ARBA00022801"/>
    </source>
</evidence>
<proteinExistence type="inferred from homology"/>
<evidence type="ECO:0000256" key="5">
    <source>
        <dbReference type="ARBA" id="ARBA00023098"/>
    </source>
</evidence>
<dbReference type="Pfam" id="PF04916">
    <property type="entry name" value="Phospholip_B"/>
    <property type="match status" value="1"/>
</dbReference>
<gene>
    <name evidence="8" type="ORF">Ctob_003038</name>
</gene>
<comment type="similarity">
    <text evidence="1 7">Belongs to the phospholipase B-like family.</text>
</comment>
<keyword evidence="4 7" id="KW-0442">Lipid degradation</keyword>
<keyword evidence="2" id="KW-0732">Signal</keyword>
<keyword evidence="5 7" id="KW-0443">Lipid metabolism</keyword>
<dbReference type="Proteomes" id="UP000037460">
    <property type="component" value="Unassembled WGS sequence"/>
</dbReference>
<dbReference type="AlphaFoldDB" id="A0A0M0JPD2"/>
<dbReference type="EC" id="3.1.1.-" evidence="7"/>
<dbReference type="Gene3D" id="3.60.60.30">
    <property type="match status" value="1"/>
</dbReference>
<organism evidence="8 9">
    <name type="scientific">Chrysochromulina tobinii</name>
    <dbReference type="NCBI Taxonomy" id="1460289"/>
    <lineage>
        <taxon>Eukaryota</taxon>
        <taxon>Haptista</taxon>
        <taxon>Haptophyta</taxon>
        <taxon>Prymnesiophyceae</taxon>
        <taxon>Prymnesiales</taxon>
        <taxon>Chrysochromulinaceae</taxon>
        <taxon>Chrysochromulina</taxon>
    </lineage>
</organism>
<evidence type="ECO:0000256" key="2">
    <source>
        <dbReference type="ARBA" id="ARBA00022729"/>
    </source>
</evidence>
<dbReference type="OrthoDB" id="419508at2759"/>
<dbReference type="GO" id="GO:0004620">
    <property type="term" value="F:phospholipase activity"/>
    <property type="evidence" value="ECO:0007669"/>
    <property type="project" value="InterPro"/>
</dbReference>
<evidence type="ECO:0000256" key="4">
    <source>
        <dbReference type="ARBA" id="ARBA00022963"/>
    </source>
</evidence>
<dbReference type="InterPro" id="IPR007000">
    <property type="entry name" value="PLipase_B-like"/>
</dbReference>
<reference evidence="9" key="1">
    <citation type="journal article" date="2015" name="PLoS Genet.">
        <title>Genome Sequence and Transcriptome Analyses of Chrysochromulina tobin: Metabolic Tools for Enhanced Algal Fitness in the Prominent Order Prymnesiales (Haptophyceae).</title>
        <authorList>
            <person name="Hovde B.T."/>
            <person name="Deodato C.R."/>
            <person name="Hunsperger H.M."/>
            <person name="Ryken S.A."/>
            <person name="Yost W."/>
            <person name="Jha R.K."/>
            <person name="Patterson J."/>
            <person name="Monnat R.J. Jr."/>
            <person name="Barlow S.B."/>
            <person name="Starkenburg S.R."/>
            <person name="Cattolico R.A."/>
        </authorList>
    </citation>
    <scope>NUCLEOTIDE SEQUENCE</scope>
    <source>
        <strain evidence="9">CCMP291</strain>
    </source>
</reference>
<keyword evidence="6" id="KW-0325">Glycoprotein</keyword>
<dbReference type="GO" id="GO:0005576">
    <property type="term" value="C:extracellular region"/>
    <property type="evidence" value="ECO:0007669"/>
    <property type="project" value="TreeGrafter"/>
</dbReference>
<comment type="caution">
    <text evidence="8">The sequence shown here is derived from an EMBL/GenBank/DDBJ whole genome shotgun (WGS) entry which is preliminary data.</text>
</comment>
<accession>A0A0M0JPD2</accession>
<dbReference type="PANTHER" id="PTHR12370:SF25">
    <property type="entry name" value="PHOSPHOLIPASE B-LIKE PROTEIN G"/>
    <property type="match status" value="1"/>
</dbReference>
<name>A0A0M0JPD2_9EUKA</name>
<evidence type="ECO:0000313" key="8">
    <source>
        <dbReference type="EMBL" id="KOO28093.1"/>
    </source>
</evidence>
<evidence type="ECO:0000256" key="1">
    <source>
        <dbReference type="ARBA" id="ARBA00007835"/>
    </source>
</evidence>
<dbReference type="EMBL" id="JWZX01002622">
    <property type="protein sequence ID" value="KOO28093.1"/>
    <property type="molecule type" value="Genomic_DNA"/>
</dbReference>
<dbReference type="PANTHER" id="PTHR12370">
    <property type="entry name" value="PHOSPHOLIPASE B-RELATED"/>
    <property type="match status" value="1"/>
</dbReference>
<keyword evidence="3 7" id="KW-0378">Hydrolase</keyword>